<reference evidence="5" key="2">
    <citation type="journal article" date="2023" name="IMA Fungus">
        <title>Comparative genomic study of the Penicillium genus elucidates a diverse pangenome and 15 lateral gene transfer events.</title>
        <authorList>
            <person name="Petersen C."/>
            <person name="Sorensen T."/>
            <person name="Nielsen M.R."/>
            <person name="Sondergaard T.E."/>
            <person name="Sorensen J.L."/>
            <person name="Fitzpatrick D.A."/>
            <person name="Frisvad J.C."/>
            <person name="Nielsen K.L."/>
        </authorList>
    </citation>
    <scope>NUCLEOTIDE SEQUENCE</scope>
    <source>
        <strain evidence="5">IBT 29677</strain>
    </source>
</reference>
<dbReference type="InterPro" id="IPR019257">
    <property type="entry name" value="MeTrfase_dom"/>
</dbReference>
<comment type="caution">
    <text evidence="5">The sequence shown here is derived from an EMBL/GenBank/DDBJ whole genome shotgun (WGS) entry which is preliminary data.</text>
</comment>
<proteinExistence type="predicted"/>
<feature type="domain" description="Histidine-specific methyltransferase SAM-dependent" evidence="4">
    <location>
        <begin position="27"/>
        <end position="332"/>
    </location>
</feature>
<dbReference type="GeneID" id="81369693"/>
<dbReference type="InterPro" id="IPR029063">
    <property type="entry name" value="SAM-dependent_MTases_sf"/>
</dbReference>
<dbReference type="Pfam" id="PF03781">
    <property type="entry name" value="FGE-sulfatase"/>
    <property type="match status" value="1"/>
</dbReference>
<dbReference type="PANTHER" id="PTHR43397:SF1">
    <property type="entry name" value="ERGOTHIONEINE BIOSYNTHESIS PROTEIN 1"/>
    <property type="match status" value="1"/>
</dbReference>
<dbReference type="Proteomes" id="UP001147747">
    <property type="component" value="Unassembled WGS sequence"/>
</dbReference>
<accession>A0A9W9W3R6</accession>
<dbReference type="InterPro" id="IPR016187">
    <property type="entry name" value="CTDL_fold"/>
</dbReference>
<dbReference type="Pfam" id="PF10017">
    <property type="entry name" value="Methyltransf_33"/>
    <property type="match status" value="1"/>
</dbReference>
<keyword evidence="2" id="KW-0808">Transferase</keyword>
<evidence type="ECO:0000313" key="6">
    <source>
        <dbReference type="Proteomes" id="UP001147747"/>
    </source>
</evidence>
<gene>
    <name evidence="5" type="ORF">N7509_006076</name>
</gene>
<evidence type="ECO:0000259" key="3">
    <source>
        <dbReference type="Pfam" id="PF03781"/>
    </source>
</evidence>
<dbReference type="InterPro" id="IPR005532">
    <property type="entry name" value="SUMF_dom"/>
</dbReference>
<dbReference type="PANTHER" id="PTHR43397">
    <property type="entry name" value="ERGOTHIONEINE BIOSYNTHESIS PROTEIN 1"/>
    <property type="match status" value="1"/>
</dbReference>
<dbReference type="InterPro" id="IPR042095">
    <property type="entry name" value="SUMF_sf"/>
</dbReference>
<dbReference type="RefSeq" id="XP_056490015.1">
    <property type="nucleotide sequence ID" value="XM_056630713.1"/>
</dbReference>
<dbReference type="OrthoDB" id="659at2759"/>
<evidence type="ECO:0000313" key="5">
    <source>
        <dbReference type="EMBL" id="KAJ5397963.1"/>
    </source>
</evidence>
<dbReference type="EMBL" id="JAPZBU010000006">
    <property type="protein sequence ID" value="KAJ5397963.1"/>
    <property type="molecule type" value="Genomic_DNA"/>
</dbReference>
<dbReference type="InterPro" id="IPR017805">
    <property type="entry name" value="SAM_MeTrfase_EasF-type_put"/>
</dbReference>
<sequence length="815" mass="92711">MSPSALYNIDTVDIVNIHQDNINFSLEDDLINSLNPADGKPPTFPTLLLYDTKGLKLFEKITYLDEYYLTNAEIDVLKAHAKRIVERIPENAQLVELGSGNLRKVEIILRECERVEKRVDYYALDLSLMELQRTFAEITPESFTYVELHGLHGTYDDALTWLQIPENSTRPTVVLSMGSSLGNFPRAAAADFLGGWSKVLKPSDFLLIGLDACKIPERVFKAYNDSEGVTRKFYENGLLHANAVLGYEAFKPGEWEILTEYDEHKGRHQACYSPVVDVTIKDTTIRKGDKLLFEEAYKYDRNELDELCRDSRLISQVEFGNFDNNYHIHLLSPATLDRPVRPMQYASHPVPSVKDFQSLWTAWDIATKTMIPREDLLSQPIKLRNALIFYLGHIPTFFDIHLTRALRSKPTNPKYFQQIFERGIDPDVEDPDNAILTARFPMNGPLCMISWDIKNGFATGHVLSSKMEQTWIAVSLKRSGLDLSMKRCIWRLSSTCCFRIPRTLHKSPKTQKKNAKPNQWFHIPKQTLTIGLDDSDHVMLPKDSFGWDNEKPQRITSVHSFEAQARPITNGEYAQYIQALRLQTLPASWVHTCSEKEYPVSRGIHTSHSGGSSGANQIQSEEIAVRTVFGPVPLEHAQDWPLIASYDEFAHYAKWMGCRIPTFEETRSIYMYSEKLRGNTSLHCANGHSNGVNGTQKSIPEEPCTFRNLSGCNVGFRNWHPVPVTPNGDQLAGQSEFGGVWEWTSTPLAPHEGFSSMEIYPGYTSDFFDGKHHIIQGGSWATLPRIAGRNTFVNWYQHNYLYAWAGARLVRDCNV</sequence>
<evidence type="ECO:0000256" key="2">
    <source>
        <dbReference type="ARBA" id="ARBA00022679"/>
    </source>
</evidence>
<keyword evidence="1" id="KW-0489">Methyltransferase</keyword>
<protein>
    <submittedName>
        <fullName evidence="5">Uncharacterized protein</fullName>
    </submittedName>
</protein>
<dbReference type="NCBIfam" id="TIGR03439">
    <property type="entry name" value="methyl_EasF"/>
    <property type="match status" value="1"/>
</dbReference>
<dbReference type="Gene3D" id="3.40.50.150">
    <property type="entry name" value="Vaccinia Virus protein VP39"/>
    <property type="match status" value="1"/>
</dbReference>
<dbReference type="AlphaFoldDB" id="A0A9W9W3R6"/>
<keyword evidence="6" id="KW-1185">Reference proteome</keyword>
<evidence type="ECO:0000259" key="4">
    <source>
        <dbReference type="Pfam" id="PF10017"/>
    </source>
</evidence>
<dbReference type="InterPro" id="IPR051128">
    <property type="entry name" value="EgtD_Methyltrsf_superfamily"/>
</dbReference>
<organism evidence="5 6">
    <name type="scientific">Penicillium cosmopolitanum</name>
    <dbReference type="NCBI Taxonomy" id="1131564"/>
    <lineage>
        <taxon>Eukaryota</taxon>
        <taxon>Fungi</taxon>
        <taxon>Dikarya</taxon>
        <taxon>Ascomycota</taxon>
        <taxon>Pezizomycotina</taxon>
        <taxon>Eurotiomycetes</taxon>
        <taxon>Eurotiomycetidae</taxon>
        <taxon>Eurotiales</taxon>
        <taxon>Aspergillaceae</taxon>
        <taxon>Penicillium</taxon>
    </lineage>
</organism>
<reference evidence="5" key="1">
    <citation type="submission" date="2022-12" db="EMBL/GenBank/DDBJ databases">
        <authorList>
            <person name="Petersen C."/>
        </authorList>
    </citation>
    <scope>NUCLEOTIDE SEQUENCE</scope>
    <source>
        <strain evidence="5">IBT 29677</strain>
    </source>
</reference>
<name>A0A9W9W3R6_9EURO</name>
<dbReference type="GO" id="GO:0032259">
    <property type="term" value="P:methylation"/>
    <property type="evidence" value="ECO:0007669"/>
    <property type="project" value="UniProtKB-KW"/>
</dbReference>
<evidence type="ECO:0000256" key="1">
    <source>
        <dbReference type="ARBA" id="ARBA00022603"/>
    </source>
</evidence>
<dbReference type="GO" id="GO:0008168">
    <property type="term" value="F:methyltransferase activity"/>
    <property type="evidence" value="ECO:0007669"/>
    <property type="project" value="UniProtKB-KW"/>
</dbReference>
<dbReference type="SUPFAM" id="SSF56436">
    <property type="entry name" value="C-type lectin-like"/>
    <property type="match status" value="1"/>
</dbReference>
<feature type="domain" description="Sulfatase-modifying factor enzyme-like" evidence="3">
    <location>
        <begin position="543"/>
        <end position="811"/>
    </location>
</feature>
<dbReference type="Gene3D" id="3.90.1580.10">
    <property type="entry name" value="paralog of FGE (formylglycine-generating enzyme)"/>
    <property type="match status" value="1"/>
</dbReference>